<reference evidence="3" key="1">
    <citation type="journal article" date="2019" name="Int. J. Syst. Evol. Microbiol.">
        <title>The Global Catalogue of Microorganisms (GCM) 10K type strain sequencing project: providing services to taxonomists for standard genome sequencing and annotation.</title>
        <authorList>
            <consortium name="The Broad Institute Genomics Platform"/>
            <consortium name="The Broad Institute Genome Sequencing Center for Infectious Disease"/>
            <person name="Wu L."/>
            <person name="Ma J."/>
        </authorList>
    </citation>
    <scope>NUCLEOTIDE SEQUENCE [LARGE SCALE GENOMIC DNA]</scope>
    <source>
        <strain evidence="3">JCM 18956</strain>
    </source>
</reference>
<comment type="caution">
    <text evidence="2">The sequence shown here is derived from an EMBL/GenBank/DDBJ whole genome shotgun (WGS) entry which is preliminary data.</text>
</comment>
<dbReference type="Proteomes" id="UP001501295">
    <property type="component" value="Unassembled WGS sequence"/>
</dbReference>
<feature type="region of interest" description="Disordered" evidence="1">
    <location>
        <begin position="1"/>
        <end position="38"/>
    </location>
</feature>
<evidence type="ECO:0000256" key="1">
    <source>
        <dbReference type="SAM" id="MobiDB-lite"/>
    </source>
</evidence>
<proteinExistence type="predicted"/>
<organism evidence="2 3">
    <name type="scientific">Frondihabitans cladoniiphilus</name>
    <dbReference type="NCBI Taxonomy" id="715785"/>
    <lineage>
        <taxon>Bacteria</taxon>
        <taxon>Bacillati</taxon>
        <taxon>Actinomycetota</taxon>
        <taxon>Actinomycetes</taxon>
        <taxon>Micrococcales</taxon>
        <taxon>Microbacteriaceae</taxon>
        <taxon>Frondihabitans</taxon>
    </lineage>
</organism>
<sequence>MHPPTGSPFPPSRRVRPARGRESALRVGRSGPPTGPQRLGTSYLPAAVSVEVVVVPVDAPLVAVGVVVVVEALPERA</sequence>
<protein>
    <submittedName>
        <fullName evidence="2">Uncharacterized protein</fullName>
    </submittedName>
</protein>
<evidence type="ECO:0000313" key="2">
    <source>
        <dbReference type="EMBL" id="GAA4674059.1"/>
    </source>
</evidence>
<dbReference type="EMBL" id="BAABLM010000003">
    <property type="protein sequence ID" value="GAA4674059.1"/>
    <property type="molecule type" value="Genomic_DNA"/>
</dbReference>
<keyword evidence="3" id="KW-1185">Reference proteome</keyword>
<name>A0ABP8VY02_9MICO</name>
<gene>
    <name evidence="2" type="ORF">GCM10025780_18140</name>
</gene>
<evidence type="ECO:0000313" key="3">
    <source>
        <dbReference type="Proteomes" id="UP001501295"/>
    </source>
</evidence>
<accession>A0ABP8VY02</accession>
<feature type="compositionally biased region" description="Pro residues" evidence="1">
    <location>
        <begin position="1"/>
        <end position="11"/>
    </location>
</feature>